<dbReference type="FunFam" id="1.10.287.10:FF:000007">
    <property type="entry name" value="Glycyl-tRNA synthetase"/>
    <property type="match status" value="1"/>
</dbReference>
<keyword evidence="16" id="KW-0030">Aminoacyl-tRNA synthetase</keyword>
<dbReference type="SUPFAM" id="SSF52954">
    <property type="entry name" value="Class II aaRS ABD-related"/>
    <property type="match status" value="1"/>
</dbReference>
<evidence type="ECO:0000256" key="1">
    <source>
        <dbReference type="ARBA" id="ARBA00004173"/>
    </source>
</evidence>
<dbReference type="SUPFAM" id="SSF55681">
    <property type="entry name" value="Class II aaRS and biotin synthetases"/>
    <property type="match status" value="1"/>
</dbReference>
<proteinExistence type="inferred from homology"/>
<evidence type="ECO:0000256" key="7">
    <source>
        <dbReference type="ARBA" id="ARBA00022490"/>
    </source>
</evidence>
<dbReference type="OrthoDB" id="57698at2759"/>
<keyword evidence="7" id="KW-0963">Cytoplasm</keyword>
<comment type="catalytic activity">
    <reaction evidence="18">
        <text>2 ATP + H(+) = P(1),P(4)-bis(5'-adenosyl) tetraphosphate + diphosphate</text>
        <dbReference type="Rhea" id="RHEA:34935"/>
        <dbReference type="ChEBI" id="CHEBI:15378"/>
        <dbReference type="ChEBI" id="CHEBI:30616"/>
        <dbReference type="ChEBI" id="CHEBI:33019"/>
        <dbReference type="ChEBI" id="CHEBI:58141"/>
    </reaction>
    <physiologicalReaction direction="left-to-right" evidence="18">
        <dbReference type="Rhea" id="RHEA:34936"/>
    </physiologicalReaction>
</comment>
<feature type="compositionally biased region" description="Low complexity" evidence="24">
    <location>
        <begin position="290"/>
        <end position="299"/>
    </location>
</feature>
<dbReference type="PANTHER" id="PTHR10745:SF0">
    <property type="entry name" value="GLYCINE--TRNA LIGASE"/>
    <property type="match status" value="1"/>
</dbReference>
<keyword evidence="13" id="KW-0648">Protein biosynthesis</keyword>
<feature type="domain" description="RRM" evidence="25">
    <location>
        <begin position="7"/>
        <end position="77"/>
    </location>
</feature>
<keyword evidence="22" id="KW-0862">Zinc</keyword>
<evidence type="ECO:0000256" key="22">
    <source>
        <dbReference type="PROSITE-ProRule" id="PRU00047"/>
    </source>
</evidence>
<dbReference type="SMART" id="SM00343">
    <property type="entry name" value="ZnF_C2HC"/>
    <property type="match status" value="1"/>
</dbReference>
<dbReference type="InterPro" id="IPR006195">
    <property type="entry name" value="aa-tRNA-synth_II"/>
</dbReference>
<keyword evidence="15" id="KW-0496">Mitochondrion</keyword>
<dbReference type="InterPro" id="IPR036621">
    <property type="entry name" value="Anticodon-bd_dom_sf"/>
</dbReference>
<name>A0A1J1I3K6_9DIPT</name>
<evidence type="ECO:0000256" key="12">
    <source>
        <dbReference type="ARBA" id="ARBA00022884"/>
    </source>
</evidence>
<evidence type="ECO:0000259" key="28">
    <source>
        <dbReference type="PROSITE" id="PS51185"/>
    </source>
</evidence>
<dbReference type="AlphaFoldDB" id="A0A1J1I3K6"/>
<gene>
    <name evidence="29" type="primary">putative Glycine--tRNA ligase</name>
    <name evidence="29" type="ORF">CLUMA_CG006982</name>
</gene>
<comment type="catalytic activity">
    <reaction evidence="19">
        <text>tRNA(Gly) + glycine + ATP = glycyl-tRNA(Gly) + AMP + diphosphate</text>
        <dbReference type="Rhea" id="RHEA:16013"/>
        <dbReference type="Rhea" id="RHEA-COMP:9664"/>
        <dbReference type="Rhea" id="RHEA-COMP:9683"/>
        <dbReference type="ChEBI" id="CHEBI:30616"/>
        <dbReference type="ChEBI" id="CHEBI:33019"/>
        <dbReference type="ChEBI" id="CHEBI:57305"/>
        <dbReference type="ChEBI" id="CHEBI:78442"/>
        <dbReference type="ChEBI" id="CHEBI:78522"/>
        <dbReference type="ChEBI" id="CHEBI:456215"/>
        <dbReference type="EC" id="6.1.1.14"/>
    </reaction>
    <physiologicalReaction direction="left-to-right" evidence="19">
        <dbReference type="Rhea" id="RHEA:16014"/>
    </physiologicalReaction>
</comment>
<dbReference type="InterPro" id="IPR000738">
    <property type="entry name" value="WHEP-TRS_dom"/>
</dbReference>
<feature type="region of interest" description="Disordered" evidence="24">
    <location>
        <begin position="247"/>
        <end position="306"/>
    </location>
</feature>
<dbReference type="InterPro" id="IPR000504">
    <property type="entry name" value="RRM_dom"/>
</dbReference>
<evidence type="ECO:0000256" key="23">
    <source>
        <dbReference type="PROSITE-ProRule" id="PRU00176"/>
    </source>
</evidence>
<comment type="subunit">
    <text evidence="4">Homodimer.</text>
</comment>
<reference evidence="29 30" key="1">
    <citation type="submission" date="2015-04" db="EMBL/GenBank/DDBJ databases">
        <authorList>
            <person name="Syromyatnikov M.Y."/>
            <person name="Popov V.N."/>
        </authorList>
    </citation>
    <scope>NUCLEOTIDE SEQUENCE [LARGE SCALE GENOMIC DNA]</scope>
</reference>
<dbReference type="FunFam" id="3.30.720.200:FF:000001">
    <property type="entry name" value="Glycine--tRNA ligase 2"/>
    <property type="match status" value="1"/>
</dbReference>
<comment type="function">
    <text evidence="20">Catalyzes the ATP-dependent ligation of glycine to the 3'-end of its cognate tRNA, via the formation of an aminoacyl-adenylate intermediate (Gly-AMP). Also produces diadenosine tetraphosphate (Ap4A), a universal pleiotropic signaling molecule needed for cell regulation pathways, by direct condensation of 2 ATPs. Thereby, may play a special role in Ap4A homeostasis. Required for terminal arborization of both dendrites and axons during development.</text>
</comment>
<sequence length="1028" mass="116768">MPGAQSFKLFIGNLDENTKTNDVRPLFEKYGKVVEFDIVKNYGFVHFQNESDARDAVANLNGYVINGNAIKVENAKSRRAPNSNTTKIFVGNLTEKTRTAEVRELFEKYGTVLECDVVGCRNYGFVHLEVADNVNVNDAIRELNGMVIDGQALKVQVSTSRVRQRPGMGDPESCYRCGRTGHWSKECPRIWNERAGVGAFRERGAFIPPPPPPAFLRDRIIDGFRDFDYYDRRDEYARDMFERRYPPMGRGSRERPYPIMDRMPPPPPMSSMSMRGPSRDFPSSREMFTRRSPPGRSMSRGGGFSIQNHLKNLSRHISSSLQQSLKRNPNWGTKKPHRNIKIPLSEYLNMTDPKTEEILSPLRQAVKEQGDLVRQLKTDGAPDFDVKKAVAELKARKKILEDKELSLAPQLMSFDRAKMEDSLKRRFFYDQSFAIYGGITGQYDFGPMGCALKSNMLHAWRQFFVLEEQMLEVDCSILTPEPVLKASGHVDRFADLMVKDLKTGECFRLDHLIKAHLEKVSSDKKATQELKDECENIVVRLDGMTKDEMGAIMKKFNMKSPITQNDLSEPMEFNLMFATQIGPTGLVKGFLRPETAQGIFVNFKRLLEFNQGRLPFAAAQIGNSFRNEISPRSGLIRVREFTMAEIEHFCDPNMKDHPKFVDVENYEMILYSACNQMDGKSAMRLTIGEAVKTKLVANETLGYFMARIQMFLIKVGILPERLRFRQHMGNEMAHYACDCWDAECLTSYGWIECVGCADRSAYDLTQHTNATGIRLSAEKKLPEPKTVEITEAVANKQVLGKAFKKDAKAISDLLAKLSVSEIEAMDAELNSNDSYKLHLNSDVTVTINREMVSVKKSSKTLHVEEITPSVIEPSFGIGRIMYALLEHRFQMRDGDDQRCYFSLPAIVAPLKCSVLPLSNNQEFAPFIKQISSALTRVDVSHKVDDSSGSIGRRYARTDEIAIPYGITIDFDTLKEPHSVTLRERDTMGQVRIPLDEIADVVRSLAYSKIQWENVEAKYPKFEQQEATK</sequence>
<evidence type="ECO:0000259" key="26">
    <source>
        <dbReference type="PROSITE" id="PS50158"/>
    </source>
</evidence>
<evidence type="ECO:0000256" key="19">
    <source>
        <dbReference type="ARBA" id="ARBA00049523"/>
    </source>
</evidence>
<evidence type="ECO:0000256" key="2">
    <source>
        <dbReference type="ARBA" id="ARBA00004496"/>
    </source>
</evidence>
<dbReference type="Gene3D" id="3.30.720.200">
    <property type="match status" value="1"/>
</dbReference>
<dbReference type="Pfam" id="PF00076">
    <property type="entry name" value="RRM_1"/>
    <property type="match status" value="2"/>
</dbReference>
<dbReference type="InterPro" id="IPR001878">
    <property type="entry name" value="Znf_CCHC"/>
</dbReference>
<evidence type="ECO:0000256" key="21">
    <source>
        <dbReference type="ARBA" id="ARBA00078924"/>
    </source>
</evidence>
<evidence type="ECO:0000259" key="27">
    <source>
        <dbReference type="PROSITE" id="PS50862"/>
    </source>
</evidence>
<evidence type="ECO:0000313" key="29">
    <source>
        <dbReference type="EMBL" id="CRK93446.1"/>
    </source>
</evidence>
<dbReference type="GO" id="GO:0003723">
    <property type="term" value="F:RNA binding"/>
    <property type="evidence" value="ECO:0007669"/>
    <property type="project" value="UniProtKB-UniRule"/>
</dbReference>
<evidence type="ECO:0000256" key="4">
    <source>
        <dbReference type="ARBA" id="ARBA00011738"/>
    </source>
</evidence>
<evidence type="ECO:0000256" key="6">
    <source>
        <dbReference type="ARBA" id="ARBA00019404"/>
    </source>
</evidence>
<evidence type="ECO:0000256" key="13">
    <source>
        <dbReference type="ARBA" id="ARBA00022917"/>
    </source>
</evidence>
<dbReference type="InterPro" id="IPR004154">
    <property type="entry name" value="Anticodon-bd"/>
</dbReference>
<dbReference type="SUPFAM" id="SSF47060">
    <property type="entry name" value="S15/NS1 RNA-binding domain"/>
    <property type="match status" value="1"/>
</dbReference>
<protein>
    <recommendedName>
        <fullName evidence="6">Glycine--tRNA ligase</fullName>
        <ecNumber evidence="5">6.1.1.14</ecNumber>
    </recommendedName>
    <alternativeName>
        <fullName evidence="17">Diadenosine tetraphosphate synthetase</fullName>
    </alternativeName>
    <alternativeName>
        <fullName evidence="21">Glycyl-tRNA synthetase</fullName>
    </alternativeName>
</protein>
<dbReference type="PRINTS" id="PR01043">
    <property type="entry name" value="TRNASYNTHGLY"/>
</dbReference>
<dbReference type="PROSITE" id="PS00762">
    <property type="entry name" value="WHEP_TRS_1"/>
    <property type="match status" value="1"/>
</dbReference>
<evidence type="ECO:0000256" key="18">
    <source>
        <dbReference type="ARBA" id="ARBA00048436"/>
    </source>
</evidence>
<dbReference type="InterPro" id="IPR045864">
    <property type="entry name" value="aa-tRNA-synth_II/BPL/LPL"/>
</dbReference>
<dbReference type="Gene3D" id="4.10.60.10">
    <property type="entry name" value="Zinc finger, CCHC-type"/>
    <property type="match status" value="1"/>
</dbReference>
<dbReference type="Gene3D" id="3.40.50.800">
    <property type="entry name" value="Anticodon-binding domain"/>
    <property type="match status" value="1"/>
</dbReference>
<evidence type="ECO:0000256" key="20">
    <source>
        <dbReference type="ARBA" id="ARBA00055201"/>
    </source>
</evidence>
<dbReference type="NCBIfam" id="NF003211">
    <property type="entry name" value="PRK04173.1"/>
    <property type="match status" value="1"/>
</dbReference>
<dbReference type="Pfam" id="PF00458">
    <property type="entry name" value="WHEP-TRS"/>
    <property type="match status" value="1"/>
</dbReference>
<keyword evidence="9" id="KW-0808">Transferase</keyword>
<evidence type="ECO:0000256" key="11">
    <source>
        <dbReference type="ARBA" id="ARBA00022840"/>
    </source>
</evidence>
<dbReference type="CDD" id="cd00935">
    <property type="entry name" value="GlyRS_RNA"/>
    <property type="match status" value="1"/>
</dbReference>
<feature type="domain" description="Aminoacyl-transfer RNA synthetases class-II family profile" evidence="27">
    <location>
        <begin position="548"/>
        <end position="916"/>
    </location>
</feature>
<evidence type="ECO:0000313" key="30">
    <source>
        <dbReference type="Proteomes" id="UP000183832"/>
    </source>
</evidence>
<feature type="domain" description="WHEP-TRS" evidence="28">
    <location>
        <begin position="358"/>
        <end position="414"/>
    </location>
</feature>
<feature type="domain" description="RRM" evidence="25">
    <location>
        <begin position="86"/>
        <end position="160"/>
    </location>
</feature>
<feature type="compositionally biased region" description="Basic and acidic residues" evidence="24">
    <location>
        <begin position="247"/>
        <end position="256"/>
    </location>
</feature>
<dbReference type="Proteomes" id="UP000183832">
    <property type="component" value="Unassembled WGS sequence"/>
</dbReference>
<feature type="compositionally biased region" description="Polar residues" evidence="24">
    <location>
        <begin position="318"/>
        <end position="331"/>
    </location>
</feature>
<dbReference type="NCBIfam" id="TIGR00389">
    <property type="entry name" value="glyS_dimeric"/>
    <property type="match status" value="1"/>
</dbReference>
<evidence type="ECO:0000256" key="24">
    <source>
        <dbReference type="SAM" id="MobiDB-lite"/>
    </source>
</evidence>
<dbReference type="InterPro" id="IPR035979">
    <property type="entry name" value="RBD_domain_sf"/>
</dbReference>
<feature type="region of interest" description="Disordered" evidence="24">
    <location>
        <begin position="318"/>
        <end position="337"/>
    </location>
</feature>
<keyword evidence="11" id="KW-0067">ATP-binding</keyword>
<dbReference type="PROSITE" id="PS50102">
    <property type="entry name" value="RRM"/>
    <property type="match status" value="2"/>
</dbReference>
<evidence type="ECO:0000256" key="14">
    <source>
        <dbReference type="ARBA" id="ARBA00022946"/>
    </source>
</evidence>
<dbReference type="FunFam" id="3.30.930.10:FF:000010">
    <property type="entry name" value="Glycyl-tRNA synthetase 1"/>
    <property type="match status" value="1"/>
</dbReference>
<dbReference type="InterPro" id="IPR002314">
    <property type="entry name" value="aa-tRNA-synt_IIb"/>
</dbReference>
<dbReference type="Gene3D" id="3.30.70.330">
    <property type="match status" value="2"/>
</dbReference>
<evidence type="ECO:0000256" key="9">
    <source>
        <dbReference type="ARBA" id="ARBA00022679"/>
    </source>
</evidence>
<dbReference type="Gene3D" id="1.10.287.10">
    <property type="entry name" value="S15/NS1, RNA-binding"/>
    <property type="match status" value="1"/>
</dbReference>
<keyword evidence="22" id="KW-0479">Metal-binding</keyword>
<dbReference type="Pfam" id="PF00098">
    <property type="entry name" value="zf-CCHC"/>
    <property type="match status" value="1"/>
</dbReference>
<evidence type="ECO:0000256" key="16">
    <source>
        <dbReference type="ARBA" id="ARBA00023146"/>
    </source>
</evidence>
<dbReference type="EC" id="6.1.1.14" evidence="5"/>
<dbReference type="Pfam" id="PF00587">
    <property type="entry name" value="tRNA-synt_2b"/>
    <property type="match status" value="1"/>
</dbReference>
<organism evidence="29 30">
    <name type="scientific">Clunio marinus</name>
    <dbReference type="NCBI Taxonomy" id="568069"/>
    <lineage>
        <taxon>Eukaryota</taxon>
        <taxon>Metazoa</taxon>
        <taxon>Ecdysozoa</taxon>
        <taxon>Arthropoda</taxon>
        <taxon>Hexapoda</taxon>
        <taxon>Insecta</taxon>
        <taxon>Pterygota</taxon>
        <taxon>Neoptera</taxon>
        <taxon>Endopterygota</taxon>
        <taxon>Diptera</taxon>
        <taxon>Nematocera</taxon>
        <taxon>Chironomoidea</taxon>
        <taxon>Chironomidae</taxon>
        <taxon>Clunio</taxon>
    </lineage>
</organism>
<keyword evidence="14" id="KW-0809">Transit peptide</keyword>
<evidence type="ECO:0000256" key="17">
    <source>
        <dbReference type="ARBA" id="ARBA00030057"/>
    </source>
</evidence>
<keyword evidence="30" id="KW-1185">Reference proteome</keyword>
<dbReference type="CDD" id="cd00774">
    <property type="entry name" value="GlyRS-like_core"/>
    <property type="match status" value="1"/>
</dbReference>
<dbReference type="FunFam" id="3.40.50.800:FF:000004">
    <property type="entry name" value="Glycine--tRNA ligase 2"/>
    <property type="match status" value="1"/>
</dbReference>
<dbReference type="PROSITE" id="PS50862">
    <property type="entry name" value="AA_TRNA_LIGASE_II"/>
    <property type="match status" value="1"/>
</dbReference>
<dbReference type="GO" id="GO:0005524">
    <property type="term" value="F:ATP binding"/>
    <property type="evidence" value="ECO:0007669"/>
    <property type="project" value="UniProtKB-KW"/>
</dbReference>
<comment type="subcellular location">
    <subcellularLocation>
        <location evidence="2">Cytoplasm</location>
    </subcellularLocation>
    <subcellularLocation>
        <location evidence="1">Mitochondrion</location>
    </subcellularLocation>
</comment>
<dbReference type="GO" id="GO:0005739">
    <property type="term" value="C:mitochondrion"/>
    <property type="evidence" value="ECO:0007669"/>
    <property type="project" value="UniProtKB-SubCell"/>
</dbReference>
<dbReference type="SMART" id="SM00360">
    <property type="entry name" value="RRM"/>
    <property type="match status" value="2"/>
</dbReference>
<keyword evidence="22" id="KW-0863">Zinc-finger</keyword>
<dbReference type="GO" id="GO:0008270">
    <property type="term" value="F:zinc ion binding"/>
    <property type="evidence" value="ECO:0007669"/>
    <property type="project" value="UniProtKB-KW"/>
</dbReference>
<dbReference type="STRING" id="568069.A0A1J1I3K6"/>
<dbReference type="PROSITE" id="PS51185">
    <property type="entry name" value="WHEP_TRS_2"/>
    <property type="match status" value="1"/>
</dbReference>
<dbReference type="CDD" id="cd12343">
    <property type="entry name" value="RRM1_2_CoAA_like"/>
    <property type="match status" value="1"/>
</dbReference>
<dbReference type="EMBL" id="CVRI01000037">
    <property type="protein sequence ID" value="CRK93446.1"/>
    <property type="molecule type" value="Genomic_DNA"/>
</dbReference>
<dbReference type="GO" id="GO:0004820">
    <property type="term" value="F:glycine-tRNA ligase activity"/>
    <property type="evidence" value="ECO:0007669"/>
    <property type="project" value="UniProtKB-EC"/>
</dbReference>
<dbReference type="SUPFAM" id="SSF54928">
    <property type="entry name" value="RNA-binding domain, RBD"/>
    <property type="match status" value="2"/>
</dbReference>
<dbReference type="InterPro" id="IPR009068">
    <property type="entry name" value="uS15_NS1_RNA-bd_sf"/>
</dbReference>
<dbReference type="Pfam" id="PF03129">
    <property type="entry name" value="HGTP_anticodon"/>
    <property type="match status" value="1"/>
</dbReference>
<comment type="similarity">
    <text evidence="3">Belongs to the class-II aminoacyl-tRNA synthetase family.</text>
</comment>
<dbReference type="InterPro" id="IPR027031">
    <property type="entry name" value="Gly-tRNA_synthase/POLG2"/>
</dbReference>
<keyword evidence="10" id="KW-0547">Nucleotide-binding</keyword>
<dbReference type="PANTHER" id="PTHR10745">
    <property type="entry name" value="GLYCYL-TRNA SYNTHETASE/DNA POLYMERASE SUBUNIT GAMMA-2"/>
    <property type="match status" value="1"/>
</dbReference>
<dbReference type="PROSITE" id="PS50158">
    <property type="entry name" value="ZF_CCHC"/>
    <property type="match status" value="1"/>
</dbReference>
<evidence type="ECO:0000256" key="10">
    <source>
        <dbReference type="ARBA" id="ARBA00022741"/>
    </source>
</evidence>
<evidence type="ECO:0000256" key="3">
    <source>
        <dbReference type="ARBA" id="ARBA00008226"/>
    </source>
</evidence>
<dbReference type="CDD" id="cd00858">
    <property type="entry name" value="GlyRS_anticodon"/>
    <property type="match status" value="1"/>
</dbReference>
<evidence type="ECO:0000256" key="8">
    <source>
        <dbReference type="ARBA" id="ARBA00022598"/>
    </source>
</evidence>
<dbReference type="InterPro" id="IPR002315">
    <property type="entry name" value="tRNA-synt_gly"/>
</dbReference>
<accession>A0A1J1I3K6</accession>
<dbReference type="Gene3D" id="3.30.40.230">
    <property type="match status" value="1"/>
</dbReference>
<evidence type="ECO:0000259" key="25">
    <source>
        <dbReference type="PROSITE" id="PS50102"/>
    </source>
</evidence>
<feature type="domain" description="CCHC-type" evidence="26">
    <location>
        <begin position="174"/>
        <end position="189"/>
    </location>
</feature>
<keyword evidence="12 23" id="KW-0694">RNA-binding</keyword>
<evidence type="ECO:0000256" key="5">
    <source>
        <dbReference type="ARBA" id="ARBA00012829"/>
    </source>
</evidence>
<dbReference type="SMART" id="SM00991">
    <property type="entry name" value="WHEP-TRS"/>
    <property type="match status" value="1"/>
</dbReference>
<dbReference type="GO" id="GO:0070150">
    <property type="term" value="P:mitochondrial glycyl-tRNA aminoacylation"/>
    <property type="evidence" value="ECO:0007669"/>
    <property type="project" value="TreeGrafter"/>
</dbReference>
<dbReference type="Gene3D" id="3.30.930.10">
    <property type="entry name" value="Bira Bifunctional Protein, Domain 2"/>
    <property type="match status" value="1"/>
</dbReference>
<keyword evidence="8" id="KW-0436">Ligase</keyword>
<dbReference type="GO" id="GO:0016740">
    <property type="term" value="F:transferase activity"/>
    <property type="evidence" value="ECO:0007669"/>
    <property type="project" value="UniProtKB-KW"/>
</dbReference>
<evidence type="ECO:0000256" key="15">
    <source>
        <dbReference type="ARBA" id="ARBA00023128"/>
    </source>
</evidence>
<dbReference type="FunFam" id="3.30.40.230:FF:000001">
    <property type="entry name" value="Glycine--tRNA ligase"/>
    <property type="match status" value="1"/>
</dbReference>
<dbReference type="InterPro" id="IPR033731">
    <property type="entry name" value="GlyRS-like_core"/>
</dbReference>
<dbReference type="InterPro" id="IPR012677">
    <property type="entry name" value="Nucleotide-bd_a/b_plait_sf"/>
</dbReference>